<organism evidence="3">
    <name type="scientific">viral metagenome</name>
    <dbReference type="NCBI Taxonomy" id="1070528"/>
    <lineage>
        <taxon>unclassified sequences</taxon>
        <taxon>metagenomes</taxon>
        <taxon>organismal metagenomes</taxon>
    </lineage>
</organism>
<dbReference type="AlphaFoldDB" id="A0A6M3KP08"/>
<dbReference type="InterPro" id="IPR059222">
    <property type="entry name" value="NGO0469-like"/>
</dbReference>
<accession>A0A6M3KP08</accession>
<name>A0A6M3KP08_9ZZZZ</name>
<evidence type="ECO:0000313" key="3">
    <source>
        <dbReference type="EMBL" id="QJA83058.1"/>
    </source>
</evidence>
<reference evidence="3" key="1">
    <citation type="submission" date="2020-03" db="EMBL/GenBank/DDBJ databases">
        <title>The deep terrestrial virosphere.</title>
        <authorList>
            <person name="Holmfeldt K."/>
            <person name="Nilsson E."/>
            <person name="Simone D."/>
            <person name="Lopez-Fernandez M."/>
            <person name="Wu X."/>
            <person name="de Brujin I."/>
            <person name="Lundin D."/>
            <person name="Andersson A."/>
            <person name="Bertilsson S."/>
            <person name="Dopson M."/>
        </authorList>
    </citation>
    <scope>NUCLEOTIDE SEQUENCE</scope>
    <source>
        <strain evidence="3">MM415A00321</strain>
        <strain evidence="2">MM415B00326</strain>
    </source>
</reference>
<dbReference type="EMBL" id="MT141561">
    <property type="protein sequence ID" value="QJA66824.1"/>
    <property type="molecule type" value="Genomic_DNA"/>
</dbReference>
<dbReference type="EMBL" id="MT142502">
    <property type="protein sequence ID" value="QJA83058.1"/>
    <property type="molecule type" value="Genomic_DNA"/>
</dbReference>
<proteinExistence type="predicted"/>
<gene>
    <name evidence="3" type="ORF">MM415A00321_0038</name>
    <name evidence="2" type="ORF">MM415B00326_0024</name>
</gene>
<evidence type="ECO:0000256" key="1">
    <source>
        <dbReference type="SAM" id="MobiDB-lite"/>
    </source>
</evidence>
<sequence>MSLTAKQGSSFEQIEDGNHHGVCVALIDLGTQYNEIFNKEQPKIMITWELPDFPIVDDRGKPDVEKGYRVISKEYTVSLHEKANLYTDLISWRGRDFNQEELEGFDIKTILGANCLVNVIKNKKGYSQVAAVAKMPKGMEHKKASYQLIYDMDEDIENIPEGVPDWIKDKIKKSKEYMSLGAEPQDDSPPPTDDDIPF</sequence>
<evidence type="ECO:0000313" key="2">
    <source>
        <dbReference type="EMBL" id="QJA66824.1"/>
    </source>
</evidence>
<protein>
    <submittedName>
        <fullName evidence="3">Uncharacterized protein</fullName>
    </submittedName>
</protein>
<dbReference type="NCBIfam" id="NF046043">
    <property type="entry name" value="rep_init_NGO0469"/>
    <property type="match status" value="1"/>
</dbReference>
<feature type="region of interest" description="Disordered" evidence="1">
    <location>
        <begin position="177"/>
        <end position="198"/>
    </location>
</feature>